<dbReference type="Proteomes" id="UP001642360">
    <property type="component" value="Unassembled WGS sequence"/>
</dbReference>
<sequence length="161" mass="17805">FFKTHLSLSQIPSLSLISLSQSVSPPPPTSQPSSLRSLFLRSLPPPPPPITQPSHSPVSEPHSHMGQISLTTSCSFQQTETWSEMGKLSVEIYLISARGLRRTSSLWKLQWFAVGWVDPNNKYCTKIDSSENANPVRKTKFSTLVDKSESNLGDLALNVEV</sequence>
<proteinExistence type="predicted"/>
<gene>
    <name evidence="1" type="ORF">ILEXP_LOCUS42469</name>
</gene>
<keyword evidence="2" id="KW-1185">Reference proteome</keyword>
<organism evidence="1 2">
    <name type="scientific">Ilex paraguariensis</name>
    <name type="common">yerba mate</name>
    <dbReference type="NCBI Taxonomy" id="185542"/>
    <lineage>
        <taxon>Eukaryota</taxon>
        <taxon>Viridiplantae</taxon>
        <taxon>Streptophyta</taxon>
        <taxon>Embryophyta</taxon>
        <taxon>Tracheophyta</taxon>
        <taxon>Spermatophyta</taxon>
        <taxon>Magnoliopsida</taxon>
        <taxon>eudicotyledons</taxon>
        <taxon>Gunneridae</taxon>
        <taxon>Pentapetalae</taxon>
        <taxon>asterids</taxon>
        <taxon>campanulids</taxon>
        <taxon>Aquifoliales</taxon>
        <taxon>Aquifoliaceae</taxon>
        <taxon>Ilex</taxon>
    </lineage>
</organism>
<evidence type="ECO:0000313" key="2">
    <source>
        <dbReference type="Proteomes" id="UP001642360"/>
    </source>
</evidence>
<dbReference type="EMBL" id="CAUOFW020006057">
    <property type="protein sequence ID" value="CAK9172792.1"/>
    <property type="molecule type" value="Genomic_DNA"/>
</dbReference>
<accession>A0ABC8TTI6</accession>
<reference evidence="1 2" key="1">
    <citation type="submission" date="2024-02" db="EMBL/GenBank/DDBJ databases">
        <authorList>
            <person name="Vignale AGUSTIN F."/>
            <person name="Sosa J E."/>
            <person name="Modenutti C."/>
        </authorList>
    </citation>
    <scope>NUCLEOTIDE SEQUENCE [LARGE SCALE GENOMIC DNA]</scope>
</reference>
<feature type="non-terminal residue" evidence="1">
    <location>
        <position position="1"/>
    </location>
</feature>
<dbReference type="AlphaFoldDB" id="A0ABC8TTI6"/>
<comment type="caution">
    <text evidence="1">The sequence shown here is derived from an EMBL/GenBank/DDBJ whole genome shotgun (WGS) entry which is preliminary data.</text>
</comment>
<evidence type="ECO:0000313" key="1">
    <source>
        <dbReference type="EMBL" id="CAK9172792.1"/>
    </source>
</evidence>
<name>A0ABC8TTI6_9AQUA</name>
<protein>
    <submittedName>
        <fullName evidence="1">Uncharacterized protein</fullName>
    </submittedName>
</protein>